<reference evidence="2" key="1">
    <citation type="submission" date="2016-10" db="EMBL/GenBank/DDBJ databases">
        <authorList>
            <person name="Varghese N."/>
            <person name="Submissions S."/>
        </authorList>
    </citation>
    <scope>NUCLEOTIDE SEQUENCE [LARGE SCALE GENOMIC DNA]</scope>
    <source>
        <strain evidence="2">OK042</strain>
    </source>
</reference>
<gene>
    <name evidence="1" type="ORF">SAMN05518846_10567</name>
</gene>
<dbReference type="STRING" id="1884381.SAMN05518846_10567"/>
<evidence type="ECO:0000313" key="2">
    <source>
        <dbReference type="Proteomes" id="UP000198915"/>
    </source>
</evidence>
<dbReference type="EMBL" id="FORT01000005">
    <property type="protein sequence ID" value="SFJ73436.1"/>
    <property type="molecule type" value="Genomic_DNA"/>
</dbReference>
<proteinExistence type="predicted"/>
<organism evidence="1 2">
    <name type="scientific">Brevibacillus centrosporus</name>
    <dbReference type="NCBI Taxonomy" id="54910"/>
    <lineage>
        <taxon>Bacteria</taxon>
        <taxon>Bacillati</taxon>
        <taxon>Bacillota</taxon>
        <taxon>Bacilli</taxon>
        <taxon>Bacillales</taxon>
        <taxon>Paenibacillaceae</taxon>
        <taxon>Brevibacillus</taxon>
    </lineage>
</organism>
<keyword evidence="2" id="KW-1185">Reference proteome</keyword>
<sequence>MALAYPYLAALGWPASGSAALDWLASGLEALGWLASGLEALDWLASGSVYWEATDSAWAGSVFAALVEVA</sequence>
<dbReference type="Proteomes" id="UP000198915">
    <property type="component" value="Unassembled WGS sequence"/>
</dbReference>
<dbReference type="AlphaFoldDB" id="A0A1I3TUW2"/>
<evidence type="ECO:0000313" key="1">
    <source>
        <dbReference type="EMBL" id="SFJ73436.1"/>
    </source>
</evidence>
<name>A0A1I3TUW2_9BACL</name>
<accession>A0A1I3TUW2</accession>
<protein>
    <submittedName>
        <fullName evidence="1">Uncharacterized protein</fullName>
    </submittedName>
</protein>